<feature type="domain" description="TonB-dependent receptor plug" evidence="9">
    <location>
        <begin position="158"/>
        <end position="260"/>
    </location>
</feature>
<dbReference type="InterPro" id="IPR012910">
    <property type="entry name" value="Plug_dom"/>
</dbReference>
<keyword evidence="2 7" id="KW-0813">Transport</keyword>
<evidence type="ECO:0000256" key="4">
    <source>
        <dbReference type="ARBA" id="ARBA00022692"/>
    </source>
</evidence>
<comment type="subcellular location">
    <subcellularLocation>
        <location evidence="1 7">Cell outer membrane</location>
        <topology evidence="1 7">Multi-pass membrane protein</topology>
    </subcellularLocation>
</comment>
<keyword evidence="8" id="KW-0732">Signal</keyword>
<dbReference type="RefSeq" id="WP_310279706.1">
    <property type="nucleotide sequence ID" value="NZ_JAVDWQ010000003.1"/>
</dbReference>
<accession>A0ABU1Y5E8</accession>
<evidence type="ECO:0000256" key="5">
    <source>
        <dbReference type="ARBA" id="ARBA00023136"/>
    </source>
</evidence>
<gene>
    <name evidence="10" type="ORF">J2W48_001383</name>
</gene>
<dbReference type="NCBIfam" id="TIGR04056">
    <property type="entry name" value="OMP_RagA_SusC"/>
    <property type="match status" value="1"/>
</dbReference>
<dbReference type="EMBL" id="JAVDWQ010000003">
    <property type="protein sequence ID" value="MDR7209450.1"/>
    <property type="molecule type" value="Genomic_DNA"/>
</dbReference>
<evidence type="ECO:0000256" key="2">
    <source>
        <dbReference type="ARBA" id="ARBA00022448"/>
    </source>
</evidence>
<evidence type="ECO:0000256" key="7">
    <source>
        <dbReference type="PROSITE-ProRule" id="PRU01360"/>
    </source>
</evidence>
<dbReference type="InterPro" id="IPR036942">
    <property type="entry name" value="Beta-barrel_TonB_sf"/>
</dbReference>
<dbReference type="Gene3D" id="2.40.170.20">
    <property type="entry name" value="TonB-dependent receptor, beta-barrel domain"/>
    <property type="match status" value="1"/>
</dbReference>
<evidence type="ECO:0000313" key="11">
    <source>
        <dbReference type="Proteomes" id="UP001269081"/>
    </source>
</evidence>
<dbReference type="InterPro" id="IPR037066">
    <property type="entry name" value="Plug_dom_sf"/>
</dbReference>
<feature type="signal peptide" evidence="8">
    <location>
        <begin position="1"/>
        <end position="25"/>
    </location>
</feature>
<reference evidence="10 11" key="1">
    <citation type="submission" date="2023-07" db="EMBL/GenBank/DDBJ databases">
        <title>Sorghum-associated microbial communities from plants grown in Nebraska, USA.</title>
        <authorList>
            <person name="Schachtman D."/>
        </authorList>
    </citation>
    <scope>NUCLEOTIDE SEQUENCE [LARGE SCALE GENOMIC DNA]</scope>
    <source>
        <strain evidence="10 11">4129</strain>
    </source>
</reference>
<dbReference type="SUPFAM" id="SSF49464">
    <property type="entry name" value="Carboxypeptidase regulatory domain-like"/>
    <property type="match status" value="1"/>
</dbReference>
<dbReference type="Pfam" id="PF07715">
    <property type="entry name" value="Plug"/>
    <property type="match status" value="1"/>
</dbReference>
<dbReference type="InterPro" id="IPR008969">
    <property type="entry name" value="CarboxyPept-like_regulatory"/>
</dbReference>
<keyword evidence="6 7" id="KW-0998">Cell outer membrane</keyword>
<proteinExistence type="inferred from homology"/>
<evidence type="ECO:0000259" key="9">
    <source>
        <dbReference type="Pfam" id="PF07715"/>
    </source>
</evidence>
<name>A0ABU1Y5E8_9FLAO</name>
<keyword evidence="4 7" id="KW-0812">Transmembrane</keyword>
<dbReference type="Gene3D" id="2.170.130.10">
    <property type="entry name" value="TonB-dependent receptor, plug domain"/>
    <property type="match status" value="1"/>
</dbReference>
<comment type="caution">
    <text evidence="10">The sequence shown here is derived from an EMBL/GenBank/DDBJ whole genome shotgun (WGS) entry which is preliminary data.</text>
</comment>
<keyword evidence="3 7" id="KW-1134">Transmembrane beta strand</keyword>
<evidence type="ECO:0000256" key="8">
    <source>
        <dbReference type="SAM" id="SignalP"/>
    </source>
</evidence>
<dbReference type="SUPFAM" id="SSF56935">
    <property type="entry name" value="Porins"/>
    <property type="match status" value="1"/>
</dbReference>
<feature type="chain" id="PRO_5046982836" evidence="8">
    <location>
        <begin position="26"/>
        <end position="1062"/>
    </location>
</feature>
<dbReference type="Proteomes" id="UP001269081">
    <property type="component" value="Unassembled WGS sequence"/>
</dbReference>
<evidence type="ECO:0000256" key="6">
    <source>
        <dbReference type="ARBA" id="ARBA00023237"/>
    </source>
</evidence>
<keyword evidence="11" id="KW-1185">Reference proteome</keyword>
<evidence type="ECO:0000313" key="10">
    <source>
        <dbReference type="EMBL" id="MDR7209450.1"/>
    </source>
</evidence>
<organism evidence="10 11">
    <name type="scientific">Flavobacterium piscis</name>
    <dbReference type="NCBI Taxonomy" id="1114874"/>
    <lineage>
        <taxon>Bacteria</taxon>
        <taxon>Pseudomonadati</taxon>
        <taxon>Bacteroidota</taxon>
        <taxon>Flavobacteriia</taxon>
        <taxon>Flavobacteriales</taxon>
        <taxon>Flavobacteriaceae</taxon>
        <taxon>Flavobacterium</taxon>
    </lineage>
</organism>
<dbReference type="InterPro" id="IPR039426">
    <property type="entry name" value="TonB-dep_rcpt-like"/>
</dbReference>
<protein>
    <submittedName>
        <fullName evidence="10">TonB-linked SusC/RagA family outer membrane protein</fullName>
    </submittedName>
</protein>
<sequence length="1062" mass="117604">MLKNLQLTWVISMFFSGSLSLSLYAQTAQDSTAATVTTAPKIKKGIFVKGIVKDAKTKGGLSGINVVVKDFSAAITNDDGSFEINVPHLETLLTVSGQEFQTKVFPIKNRNSDLEIFLYEAYYSPTYQIGNLPTGEELQYGSTKAVNVVNFKTNQWSSPVKESVGDFLQGRVAGLNSVRKSGVPGAGAYLTLRGFTSLYGTNKPLIIVDGMIYDDEDYGSGIIQNNGSSPLENLDVKDIENITVLKDDSALYGTKGANGVLIINTTRPTELTTKIDFTMYGSANQTPEQLPVMGADAYRTHISQLETSRGLSQDQIAALPYMNDNPLVPGYYRYHNETNWQDRVFKSSISQNYFLKIRGGDDIAKYGLSVGYLNNEGIVENTKSTRYSTRLNAALRLTEKFHVDANMSFINNLQDQRDQGFAYKTSPIYLALTKSPFLTSNAIGNDGTLSPNLADTDDFNVSNPRAIIDNGIGTNKNYRFFGNLNFKYIINNSWNVNTLFGLTYNKERETFFIPDKGVADIILPTAIGKNRSGSEVQIFNSIYTDTYANYFTKLKDDHKVDVRFGFRTQSNHSESDLGLGYNSATDDFTSVGAGSNLLRQVGGALGEWNWLNIYASANYNYHDKYFLTTSYAVDGSSRFGDDLDGSDKFSLMTALTGAWMVSAENFMKNSTVIDYFKLRGTLSESGNDDIGNFTAQKYYVSQNLLGVQGLVSGNIGNPNLQWERVKKVNFGADFGLLNERINLSMDFYGKKTTNMIVYESVSNVSGFDYVVSNSAQMRTFGTEMSLNARVLSSPDFTFDFGLNLATYKNEIQNLPNGDILTQFGGATYITSVGHDANLFYGLKTNGVYSTTSDAQADGLSRRLTNGQLVPFTGGDMRFTDTNGDKVIDDNDRMVIGNPNPDFTGSFTANFTYKRFSLQGLFNFSVGNDLYNGVRYNMEKMSGYENQSVAVENRWRAEGQQTDMPKAVWGDPMGNASFSDRWIEDGSYLRLKTLVLGYDFNVAKMNYIKAVKIYATANNLFTLTDYLGYDPEFSATPSLFGQGADIGLTPQFRTFQLGLRLGL</sequence>
<keyword evidence="5 7" id="KW-0472">Membrane</keyword>
<dbReference type="PROSITE" id="PS52016">
    <property type="entry name" value="TONB_DEPENDENT_REC_3"/>
    <property type="match status" value="1"/>
</dbReference>
<comment type="similarity">
    <text evidence="7">Belongs to the TonB-dependent receptor family.</text>
</comment>
<evidence type="ECO:0000256" key="3">
    <source>
        <dbReference type="ARBA" id="ARBA00022452"/>
    </source>
</evidence>
<dbReference type="InterPro" id="IPR023996">
    <property type="entry name" value="TonB-dep_OMP_SusC/RagA"/>
</dbReference>
<evidence type="ECO:0000256" key="1">
    <source>
        <dbReference type="ARBA" id="ARBA00004571"/>
    </source>
</evidence>